<keyword evidence="3" id="KW-1185">Reference proteome</keyword>
<evidence type="ECO:0000313" key="2">
    <source>
        <dbReference type="EMBL" id="GJT79373.1"/>
    </source>
</evidence>
<dbReference type="Proteomes" id="UP001151760">
    <property type="component" value="Unassembled WGS sequence"/>
</dbReference>
<dbReference type="Pfam" id="PF14223">
    <property type="entry name" value="Retrotran_gag_2"/>
    <property type="match status" value="1"/>
</dbReference>
<name>A0ABQ5GX58_9ASTR</name>
<evidence type="ECO:0000256" key="1">
    <source>
        <dbReference type="SAM" id="Coils"/>
    </source>
</evidence>
<reference evidence="2" key="2">
    <citation type="submission" date="2022-01" db="EMBL/GenBank/DDBJ databases">
        <authorList>
            <person name="Yamashiro T."/>
            <person name="Shiraishi A."/>
            <person name="Satake H."/>
            <person name="Nakayama K."/>
        </authorList>
    </citation>
    <scope>NUCLEOTIDE SEQUENCE</scope>
</reference>
<reference evidence="2" key="1">
    <citation type="journal article" date="2022" name="Int. J. Mol. Sci.">
        <title>Draft Genome of Tanacetum Coccineum: Genomic Comparison of Closely Related Tanacetum-Family Plants.</title>
        <authorList>
            <person name="Yamashiro T."/>
            <person name="Shiraishi A."/>
            <person name="Nakayama K."/>
            <person name="Satake H."/>
        </authorList>
    </citation>
    <scope>NUCLEOTIDE SEQUENCE</scope>
</reference>
<keyword evidence="1" id="KW-0175">Coiled coil</keyword>
<accession>A0ABQ5GX58</accession>
<protein>
    <submittedName>
        <fullName evidence="2">Uncharacterized protein</fullName>
    </submittedName>
</protein>
<comment type="caution">
    <text evidence="2">The sequence shown here is derived from an EMBL/GenBank/DDBJ whole genome shotgun (WGS) entry which is preliminary data.</text>
</comment>
<sequence length="316" mass="35311">YALWEVIVNGDSPPPKRTVDGVEQTYPPTTAEEKLARKNELKARGTQLMALPNEHQLKFNTYKCAKTLIEAIEKSSEGLDQTYDRLQKLINQLEILGETISQEDMNLKFLRNLPSKWKTHTLIWTNKPDLETLSMDDLYNNLKIYETEVKGSSSSNQNSQNVAFVSSNIFGSSNQAYGSNSANTDSMSDVIDADDLEEMDLKWQMAMLTMRARRFLNKTGRKINANGSESIGFNKSKVEYYNLETTETKAWVAQDGLGYDWSDQAEEGPTNFALMAYTSSGSSSSSSSDSESQLNVGAYKAGLESVEARLVVTDIH</sequence>
<feature type="coiled-coil region" evidence="1">
    <location>
        <begin position="69"/>
        <end position="99"/>
    </location>
</feature>
<evidence type="ECO:0000313" key="3">
    <source>
        <dbReference type="Proteomes" id="UP001151760"/>
    </source>
</evidence>
<feature type="non-terminal residue" evidence="2">
    <location>
        <position position="1"/>
    </location>
</feature>
<gene>
    <name evidence="2" type="ORF">Tco_1053715</name>
</gene>
<proteinExistence type="predicted"/>
<dbReference type="EMBL" id="BQNB010018894">
    <property type="protein sequence ID" value="GJT79373.1"/>
    <property type="molecule type" value="Genomic_DNA"/>
</dbReference>
<organism evidence="2 3">
    <name type="scientific">Tanacetum coccineum</name>
    <dbReference type="NCBI Taxonomy" id="301880"/>
    <lineage>
        <taxon>Eukaryota</taxon>
        <taxon>Viridiplantae</taxon>
        <taxon>Streptophyta</taxon>
        <taxon>Embryophyta</taxon>
        <taxon>Tracheophyta</taxon>
        <taxon>Spermatophyta</taxon>
        <taxon>Magnoliopsida</taxon>
        <taxon>eudicotyledons</taxon>
        <taxon>Gunneridae</taxon>
        <taxon>Pentapetalae</taxon>
        <taxon>asterids</taxon>
        <taxon>campanulids</taxon>
        <taxon>Asterales</taxon>
        <taxon>Asteraceae</taxon>
        <taxon>Asteroideae</taxon>
        <taxon>Anthemideae</taxon>
        <taxon>Anthemidinae</taxon>
        <taxon>Tanacetum</taxon>
    </lineage>
</organism>